<dbReference type="Pfam" id="PF08540">
    <property type="entry name" value="HMG_CoA_synt_C"/>
    <property type="match status" value="1"/>
</dbReference>
<dbReference type="STRING" id="857967.G0R1B8"/>
<evidence type="ECO:0000313" key="9">
    <source>
        <dbReference type="Proteomes" id="UP000008983"/>
    </source>
</evidence>
<feature type="active site" description="Proton donor/acceptor" evidence="3">
    <location>
        <position position="248"/>
    </location>
</feature>
<evidence type="ECO:0000259" key="6">
    <source>
        <dbReference type="Pfam" id="PF01154"/>
    </source>
</evidence>
<name>G0R1B8_ICHMU</name>
<keyword evidence="5" id="KW-0444">Lipid biosynthesis</keyword>
<dbReference type="PANTHER" id="PTHR43323:SF2">
    <property type="entry name" value="HYDROXYMETHYLGLUTARYL-COA SYNTHASE"/>
    <property type="match status" value="1"/>
</dbReference>
<organism evidence="8 9">
    <name type="scientific">Ichthyophthirius multifiliis</name>
    <name type="common">White spot disease agent</name>
    <name type="synonym">Ich</name>
    <dbReference type="NCBI Taxonomy" id="5932"/>
    <lineage>
        <taxon>Eukaryota</taxon>
        <taxon>Sar</taxon>
        <taxon>Alveolata</taxon>
        <taxon>Ciliophora</taxon>
        <taxon>Intramacronucleata</taxon>
        <taxon>Oligohymenophorea</taxon>
        <taxon>Hymenostomatida</taxon>
        <taxon>Ophryoglenina</taxon>
        <taxon>Ichthyophthirius</taxon>
    </lineage>
</organism>
<dbReference type="GeneID" id="14904821"/>
<comment type="catalytic activity">
    <reaction evidence="5">
        <text>acetoacetyl-CoA + acetyl-CoA + H2O = (3S)-3-hydroxy-3-methylglutaryl-CoA + CoA + H(+)</text>
        <dbReference type="Rhea" id="RHEA:10188"/>
        <dbReference type="ChEBI" id="CHEBI:15377"/>
        <dbReference type="ChEBI" id="CHEBI:15378"/>
        <dbReference type="ChEBI" id="CHEBI:43074"/>
        <dbReference type="ChEBI" id="CHEBI:57286"/>
        <dbReference type="ChEBI" id="CHEBI:57287"/>
        <dbReference type="ChEBI" id="CHEBI:57288"/>
        <dbReference type="EC" id="2.3.3.10"/>
    </reaction>
</comment>
<gene>
    <name evidence="8" type="ORF">IMG5_169480</name>
</gene>
<dbReference type="Gene3D" id="3.40.47.10">
    <property type="match status" value="1"/>
</dbReference>
<reference evidence="8 9" key="1">
    <citation type="submission" date="2011-07" db="EMBL/GenBank/DDBJ databases">
        <authorList>
            <person name="Coyne R."/>
            <person name="Brami D."/>
            <person name="Johnson J."/>
            <person name="Hostetler J."/>
            <person name="Hannick L."/>
            <person name="Clark T."/>
            <person name="Cassidy-Hanley D."/>
            <person name="Inman J."/>
        </authorList>
    </citation>
    <scope>NUCLEOTIDE SEQUENCE [LARGE SCALE GENOMIC DNA]</scope>
    <source>
        <strain evidence="8 9">G5</strain>
    </source>
</reference>
<dbReference type="NCBIfam" id="TIGR01833">
    <property type="entry name" value="HMG-CoA-S_euk"/>
    <property type="match status" value="1"/>
</dbReference>
<dbReference type="EMBL" id="GL984212">
    <property type="protein sequence ID" value="EGR28751.1"/>
    <property type="molecule type" value="Genomic_DNA"/>
</dbReference>
<evidence type="ECO:0000256" key="3">
    <source>
        <dbReference type="PIRSR" id="PIRSR610122-1"/>
    </source>
</evidence>
<dbReference type="RefSeq" id="XP_004029987.1">
    <property type="nucleotide sequence ID" value="XM_004029939.1"/>
</dbReference>
<dbReference type="InterPro" id="IPR010122">
    <property type="entry name" value="HMG_CoA_synthase_euk"/>
</dbReference>
<feature type="binding site" evidence="4">
    <location>
        <position position="210"/>
    </location>
    <ligand>
        <name>CoA</name>
        <dbReference type="ChEBI" id="CHEBI:57287"/>
    </ligand>
</feature>
<dbReference type="GO" id="GO:0016126">
    <property type="term" value="P:sterol biosynthetic process"/>
    <property type="evidence" value="ECO:0007669"/>
    <property type="project" value="UniProtKB-KW"/>
</dbReference>
<evidence type="ECO:0000256" key="4">
    <source>
        <dbReference type="PIRSR" id="PIRSR610122-2"/>
    </source>
</evidence>
<dbReference type="OMA" id="ARNGNMY"/>
<accession>G0R1B8</accession>
<dbReference type="Proteomes" id="UP000008983">
    <property type="component" value="Unassembled WGS sequence"/>
</dbReference>
<keyword evidence="2 5" id="KW-0808">Transferase</keyword>
<dbReference type="InterPro" id="IPR013528">
    <property type="entry name" value="HMG_CoA_synth_N"/>
</dbReference>
<keyword evidence="9" id="KW-1185">Reference proteome</keyword>
<comment type="pathway">
    <text evidence="5">Metabolic intermediate biosynthesis; (R)-mevalonate biosynthesis; (R)-mevalonate from acetyl-CoA: step 2/3.</text>
</comment>
<dbReference type="UniPathway" id="UPA00058">
    <property type="reaction ID" value="UER00102"/>
</dbReference>
<feature type="domain" description="Hydroxymethylglutaryl-coenzyme A synthase C-terminal" evidence="7">
    <location>
        <begin position="180"/>
        <end position="291"/>
    </location>
</feature>
<dbReference type="AlphaFoldDB" id="G0R1B8"/>
<dbReference type="Pfam" id="PF01154">
    <property type="entry name" value="HMG_CoA_synt_N"/>
    <property type="match status" value="1"/>
</dbReference>
<dbReference type="GO" id="GO:0004421">
    <property type="term" value="F:hydroxymethylglutaryl-CoA synthase activity"/>
    <property type="evidence" value="ECO:0007669"/>
    <property type="project" value="UniProtKB-EC"/>
</dbReference>
<keyword evidence="5" id="KW-0443">Lipid metabolism</keyword>
<dbReference type="GO" id="GO:0006084">
    <property type="term" value="P:acetyl-CoA metabolic process"/>
    <property type="evidence" value="ECO:0007669"/>
    <property type="project" value="InterPro"/>
</dbReference>
<dbReference type="InterPro" id="IPR016039">
    <property type="entry name" value="Thiolase-like"/>
</dbReference>
<protein>
    <recommendedName>
        <fullName evidence="5">Hydroxymethylglutaryl-CoA synthase</fullName>
        <shortName evidence="5">HMG-CoA synthase</shortName>
        <ecNumber evidence="5">2.3.3.10</ecNumber>
    </recommendedName>
    <alternativeName>
        <fullName evidence="5">3-hydroxy-3-methylglutaryl coenzyme A synthase</fullName>
    </alternativeName>
</protein>
<comment type="similarity">
    <text evidence="1 5">Belongs to the thiolase-like superfamily. HMG-CoA synthase family.</text>
</comment>
<dbReference type="InterPro" id="IPR013746">
    <property type="entry name" value="HMG_CoA_synt_C_dom"/>
</dbReference>
<keyword evidence="5" id="KW-1207">Sterol metabolism</keyword>
<dbReference type="GO" id="GO:0010142">
    <property type="term" value="P:farnesyl diphosphate biosynthetic process, mevalonate pathway"/>
    <property type="evidence" value="ECO:0007669"/>
    <property type="project" value="InterPro"/>
</dbReference>
<keyword evidence="5" id="KW-0753">Steroid metabolism</keyword>
<dbReference type="PANTHER" id="PTHR43323">
    <property type="entry name" value="3-HYDROXY-3-METHYLGLUTARYL COENZYME A SYNTHASE"/>
    <property type="match status" value="1"/>
</dbReference>
<evidence type="ECO:0000256" key="1">
    <source>
        <dbReference type="ARBA" id="ARBA00007061"/>
    </source>
</evidence>
<keyword evidence="5" id="KW-0752">Steroid biosynthesis</keyword>
<feature type="binding site" evidence="4">
    <location>
        <position position="257"/>
    </location>
    <ligand>
        <name>CoA</name>
        <dbReference type="ChEBI" id="CHEBI:57287"/>
    </ligand>
</feature>
<dbReference type="OrthoDB" id="293016at2759"/>
<feature type="binding site" evidence="4">
    <location>
        <position position="253"/>
    </location>
    <ligand>
        <name>CoA</name>
        <dbReference type="ChEBI" id="CHEBI:57287"/>
    </ligand>
</feature>
<comment type="function">
    <text evidence="5">Catalyzes the condensation of acetyl-CoA with acetoacetyl-CoA to form HMG-CoA.</text>
</comment>
<dbReference type="InParanoid" id="G0R1B8"/>
<feature type="active site" description="Proton donor/acceptor" evidence="3">
    <location>
        <position position="84"/>
    </location>
</feature>
<dbReference type="eggNOG" id="KOG1393">
    <property type="taxonomic scope" value="Eukaryota"/>
</dbReference>
<feature type="active site" description="Acyl-thioester intermediate" evidence="3">
    <location>
        <position position="118"/>
    </location>
</feature>
<keyword evidence="5" id="KW-0756">Sterol biosynthesis</keyword>
<feature type="domain" description="Hydroxymethylglutaryl-coenzyme A synthase N-terminal" evidence="6">
    <location>
        <begin position="2"/>
        <end position="176"/>
    </location>
</feature>
<evidence type="ECO:0000256" key="2">
    <source>
        <dbReference type="ARBA" id="ARBA00022679"/>
    </source>
</evidence>
<dbReference type="EC" id="2.3.3.10" evidence="5"/>
<proteinExistence type="inferred from homology"/>
<sequence length="380" mass="43637">MRPQNVGIHGIEIYFPKTYISQQELEQFDKVSEGKYTIGLGQQNMAFVEPYEDVNSLALTVVQNTLEKYNISPTQIGRLEVGTETLLDKSKSTKTVLMQLFSSYGNHDIEGVTTINACYGGTAALFNTLAWVESSAYDGKKYGLVVCVDIAVYKKGPARPTGGAGAICILIGPNAPIQVEEIRSTFIDHVYDFYKPDAFSEFPTVDGHLSIKTYLNAIDNNYKKMNEKLKERLNKKFSLNDFQYVCFHAPFAKMVQKAFSRLYFNDVLSQNNPQINITEEERNTLLKKNMTVMKFKNQLISLLQMIGIKKQNQVFFLENNQEIFILDHFMRDFAHFQVMKISKFKKEKEFQCFLMDQVQLLHFSCLILNLTTQKCKINWI</sequence>
<dbReference type="CDD" id="cd00827">
    <property type="entry name" value="init_cond_enzymes"/>
    <property type="match status" value="1"/>
</dbReference>
<evidence type="ECO:0000313" key="8">
    <source>
        <dbReference type="EMBL" id="EGR28751.1"/>
    </source>
</evidence>
<evidence type="ECO:0000259" key="7">
    <source>
        <dbReference type="Pfam" id="PF08540"/>
    </source>
</evidence>
<dbReference type="SUPFAM" id="SSF53901">
    <property type="entry name" value="Thiolase-like"/>
    <property type="match status" value="2"/>
</dbReference>
<evidence type="ECO:0000256" key="5">
    <source>
        <dbReference type="RuleBase" id="RU364071"/>
    </source>
</evidence>